<dbReference type="SMART" id="SM00382">
    <property type="entry name" value="AAA"/>
    <property type="match status" value="1"/>
</dbReference>
<dbReference type="InterPro" id="IPR017871">
    <property type="entry name" value="ABC_transporter-like_CS"/>
</dbReference>
<dbReference type="PANTHER" id="PTHR24221">
    <property type="entry name" value="ATP-BINDING CASSETTE SUB-FAMILY B"/>
    <property type="match status" value="1"/>
</dbReference>
<dbReference type="PROSITE" id="PS00211">
    <property type="entry name" value="ABC_TRANSPORTER_1"/>
    <property type="match status" value="1"/>
</dbReference>
<protein>
    <submittedName>
        <fullName evidence="10">ABC transporter ATP-binding protein</fullName>
    </submittedName>
</protein>
<keyword evidence="6 7" id="KW-0472">Membrane</keyword>
<evidence type="ECO:0000256" key="2">
    <source>
        <dbReference type="ARBA" id="ARBA00022692"/>
    </source>
</evidence>
<dbReference type="InterPro" id="IPR036640">
    <property type="entry name" value="ABC1_TM_sf"/>
</dbReference>
<dbReference type="PROSITE" id="PS50929">
    <property type="entry name" value="ABC_TM1F"/>
    <property type="match status" value="1"/>
</dbReference>
<dbReference type="SUPFAM" id="SSF52540">
    <property type="entry name" value="P-loop containing nucleoside triphosphate hydrolases"/>
    <property type="match status" value="1"/>
</dbReference>
<name>A0A6N7X3U1_9FIRM</name>
<feature type="transmembrane region" description="Helical" evidence="7">
    <location>
        <begin position="36"/>
        <end position="64"/>
    </location>
</feature>
<dbReference type="EMBL" id="VUNE01000003">
    <property type="protein sequence ID" value="MST62731.1"/>
    <property type="molecule type" value="Genomic_DNA"/>
</dbReference>
<dbReference type="Proteomes" id="UP000440713">
    <property type="component" value="Unassembled WGS sequence"/>
</dbReference>
<organism evidence="10 11">
    <name type="scientific">Peptostreptococcus porci</name>
    <dbReference type="NCBI Taxonomy" id="2652282"/>
    <lineage>
        <taxon>Bacteria</taxon>
        <taxon>Bacillati</taxon>
        <taxon>Bacillota</taxon>
        <taxon>Clostridia</taxon>
        <taxon>Peptostreptococcales</taxon>
        <taxon>Peptostreptococcaceae</taxon>
        <taxon>Peptostreptococcus</taxon>
    </lineage>
</organism>
<dbReference type="AlphaFoldDB" id="A0A6N7X3U1"/>
<dbReference type="InterPro" id="IPR003593">
    <property type="entry name" value="AAA+_ATPase"/>
</dbReference>
<keyword evidence="2 7" id="KW-0812">Transmembrane</keyword>
<dbReference type="SUPFAM" id="SSF90123">
    <property type="entry name" value="ABC transporter transmembrane region"/>
    <property type="match status" value="1"/>
</dbReference>
<dbReference type="GO" id="GO:0005886">
    <property type="term" value="C:plasma membrane"/>
    <property type="evidence" value="ECO:0007669"/>
    <property type="project" value="UniProtKB-SubCell"/>
</dbReference>
<feature type="transmembrane region" description="Helical" evidence="7">
    <location>
        <begin position="159"/>
        <end position="180"/>
    </location>
</feature>
<evidence type="ECO:0000256" key="3">
    <source>
        <dbReference type="ARBA" id="ARBA00022741"/>
    </source>
</evidence>
<keyword evidence="3" id="KW-0547">Nucleotide-binding</keyword>
<feature type="domain" description="ABC transmembrane type-1" evidence="9">
    <location>
        <begin position="39"/>
        <end position="332"/>
    </location>
</feature>
<dbReference type="GO" id="GO:0016887">
    <property type="term" value="F:ATP hydrolysis activity"/>
    <property type="evidence" value="ECO:0007669"/>
    <property type="project" value="InterPro"/>
</dbReference>
<keyword evidence="11" id="KW-1185">Reference proteome</keyword>
<dbReference type="Pfam" id="PF00664">
    <property type="entry name" value="ABC_membrane"/>
    <property type="match status" value="1"/>
</dbReference>
<feature type="transmembrane region" description="Helical" evidence="7">
    <location>
        <begin position="279"/>
        <end position="295"/>
    </location>
</feature>
<sequence length="581" mass="64529">MNSKDLDNHQRKVKNMRRSSLELTKKLIKLVTPLTFQMIVAIILGSLGYILSFGIGILGGYALLTTMPDDMKKSFDMLFLGGKDVKWYLMALLICAVLRGIFHYIEQFFNHYIAFRILAELRKQVFAAMRNLAPAKLEGKNQGKLISLIMGDIELLEVFYAHTISPTMIAIVVTVFLMYFYSKIHIIVALVALMAYVVVGVVLPMYASKKGEIVGVNIRENLSLLNGEFLDKLRGIREVIQYNAGEDALDDIYACTKNTLENQTLLKDQVADVQANTDSLIIVFGLIQAAVCFWLKSNGQISSIGGFLAVFAQISTFGPYIALANLGSTLTQTFACGDRIIDLLEESPVVEKQVNGVNADFEDLRLSGVSFSYDEIEILKNVDLAIKKGETLGIMGKSGSGKSTILKLIMRFWDPKQGSISINGINIKNINTESLYDNIDYMTQTTVLFSGTIRDNLIIAKKDATDEELFEALRKASIDEYIRGLKDGLDTRVSDLGDNFSGGERQRIGLARCFLTNSKLLLLDEPTSNLDAFNEAVILKALVESVKDRAVILVSHRESTMGVCDRVIKISDINNLDKIRA</sequence>
<feature type="domain" description="ABC transporter" evidence="8">
    <location>
        <begin position="364"/>
        <end position="581"/>
    </location>
</feature>
<evidence type="ECO:0000256" key="7">
    <source>
        <dbReference type="SAM" id="Phobius"/>
    </source>
</evidence>
<comment type="caution">
    <text evidence="10">The sequence shown here is derived from an EMBL/GenBank/DDBJ whole genome shotgun (WGS) entry which is preliminary data.</text>
</comment>
<dbReference type="PROSITE" id="PS50893">
    <property type="entry name" value="ABC_TRANSPORTER_2"/>
    <property type="match status" value="1"/>
</dbReference>
<evidence type="ECO:0000313" key="11">
    <source>
        <dbReference type="Proteomes" id="UP000440713"/>
    </source>
</evidence>
<dbReference type="GO" id="GO:0005524">
    <property type="term" value="F:ATP binding"/>
    <property type="evidence" value="ECO:0007669"/>
    <property type="project" value="UniProtKB-KW"/>
</dbReference>
<feature type="transmembrane region" description="Helical" evidence="7">
    <location>
        <begin position="307"/>
        <end position="326"/>
    </location>
</feature>
<evidence type="ECO:0000256" key="4">
    <source>
        <dbReference type="ARBA" id="ARBA00022840"/>
    </source>
</evidence>
<dbReference type="Gene3D" id="3.40.50.300">
    <property type="entry name" value="P-loop containing nucleotide triphosphate hydrolases"/>
    <property type="match status" value="1"/>
</dbReference>
<feature type="transmembrane region" description="Helical" evidence="7">
    <location>
        <begin position="85"/>
        <end position="105"/>
    </location>
</feature>
<keyword evidence="5 7" id="KW-1133">Transmembrane helix</keyword>
<dbReference type="GO" id="GO:0140359">
    <property type="term" value="F:ABC-type transporter activity"/>
    <property type="evidence" value="ECO:0007669"/>
    <property type="project" value="InterPro"/>
</dbReference>
<keyword evidence="4 10" id="KW-0067">ATP-binding</keyword>
<gene>
    <name evidence="10" type="ORF">FYJ71_07095</name>
</gene>
<comment type="subcellular location">
    <subcellularLocation>
        <location evidence="1">Cell membrane</location>
        <topology evidence="1">Multi-pass membrane protein</topology>
    </subcellularLocation>
</comment>
<feature type="transmembrane region" description="Helical" evidence="7">
    <location>
        <begin position="187"/>
        <end position="207"/>
    </location>
</feature>
<dbReference type="GO" id="GO:0034040">
    <property type="term" value="F:ATPase-coupled lipid transmembrane transporter activity"/>
    <property type="evidence" value="ECO:0007669"/>
    <property type="project" value="TreeGrafter"/>
</dbReference>
<dbReference type="InterPro" id="IPR027417">
    <property type="entry name" value="P-loop_NTPase"/>
</dbReference>
<evidence type="ECO:0000259" key="8">
    <source>
        <dbReference type="PROSITE" id="PS50893"/>
    </source>
</evidence>
<evidence type="ECO:0000313" key="10">
    <source>
        <dbReference type="EMBL" id="MST62731.1"/>
    </source>
</evidence>
<dbReference type="Pfam" id="PF00005">
    <property type="entry name" value="ABC_tran"/>
    <property type="match status" value="1"/>
</dbReference>
<evidence type="ECO:0000256" key="6">
    <source>
        <dbReference type="ARBA" id="ARBA00023136"/>
    </source>
</evidence>
<reference evidence="10 11" key="1">
    <citation type="submission" date="2019-08" db="EMBL/GenBank/DDBJ databases">
        <title>In-depth cultivation of the pig gut microbiome towards novel bacterial diversity and tailored functional studies.</title>
        <authorList>
            <person name="Wylensek D."/>
            <person name="Hitch T.C.A."/>
            <person name="Clavel T."/>
        </authorList>
    </citation>
    <scope>NUCLEOTIDE SEQUENCE [LARGE SCALE GENOMIC DNA]</scope>
    <source>
        <strain evidence="10 11">WCA-SAB-591-4A-A</strain>
    </source>
</reference>
<dbReference type="Gene3D" id="1.20.1560.10">
    <property type="entry name" value="ABC transporter type 1, transmembrane domain"/>
    <property type="match status" value="1"/>
</dbReference>
<dbReference type="InterPro" id="IPR039421">
    <property type="entry name" value="Type_1_exporter"/>
</dbReference>
<evidence type="ECO:0000256" key="5">
    <source>
        <dbReference type="ARBA" id="ARBA00022989"/>
    </source>
</evidence>
<evidence type="ECO:0000256" key="1">
    <source>
        <dbReference type="ARBA" id="ARBA00004651"/>
    </source>
</evidence>
<dbReference type="InterPro" id="IPR011527">
    <property type="entry name" value="ABC1_TM_dom"/>
</dbReference>
<dbReference type="InterPro" id="IPR003439">
    <property type="entry name" value="ABC_transporter-like_ATP-bd"/>
</dbReference>
<evidence type="ECO:0000259" key="9">
    <source>
        <dbReference type="PROSITE" id="PS50929"/>
    </source>
</evidence>
<dbReference type="PANTHER" id="PTHR24221:SF653">
    <property type="entry name" value="TRANSPORT ATP-BINDING PROTEIN CYDC"/>
    <property type="match status" value="1"/>
</dbReference>
<accession>A0A6N7X3U1</accession>
<proteinExistence type="predicted"/>